<reference evidence="3 4" key="1">
    <citation type="submission" date="2024-04" db="EMBL/GenBank/DDBJ databases">
        <authorList>
            <person name="Fracassetti M."/>
        </authorList>
    </citation>
    <scope>NUCLEOTIDE SEQUENCE [LARGE SCALE GENOMIC DNA]</scope>
</reference>
<organism evidence="3 4">
    <name type="scientific">Linum trigynum</name>
    <dbReference type="NCBI Taxonomy" id="586398"/>
    <lineage>
        <taxon>Eukaryota</taxon>
        <taxon>Viridiplantae</taxon>
        <taxon>Streptophyta</taxon>
        <taxon>Embryophyta</taxon>
        <taxon>Tracheophyta</taxon>
        <taxon>Spermatophyta</taxon>
        <taxon>Magnoliopsida</taxon>
        <taxon>eudicotyledons</taxon>
        <taxon>Gunneridae</taxon>
        <taxon>Pentapetalae</taxon>
        <taxon>rosids</taxon>
        <taxon>fabids</taxon>
        <taxon>Malpighiales</taxon>
        <taxon>Linaceae</taxon>
        <taxon>Linum</taxon>
    </lineage>
</organism>
<dbReference type="EMBL" id="OZ034818">
    <property type="protein sequence ID" value="CAL1388506.1"/>
    <property type="molecule type" value="Genomic_DNA"/>
</dbReference>
<name>A0AAV2ER99_9ROSI</name>
<proteinExistence type="predicted"/>
<evidence type="ECO:0000256" key="1">
    <source>
        <dbReference type="SAM" id="Phobius"/>
    </source>
</evidence>
<keyword evidence="4" id="KW-1185">Reference proteome</keyword>
<keyword evidence="1" id="KW-1133">Transmembrane helix</keyword>
<sequence length="196" mass="23289">MQQRRNSEGCPNLHRESWWVMCGPQWFPTQLSGEFSFDVHVYHELKKKSSKNFMKEKKTVFYDYVDIDELSLLDLPEFYEKCSGKIKNPRFYWKAPSSESMLEISDDGDLLDMAATPNDRPRIIGLFSVGAYEVEDFLVVMWMKMQSAIRQKKPYFVVLPMKMMRTTMHTKKKMMIIIVTMRVILKWLALIMKMKM</sequence>
<evidence type="ECO:0000259" key="2">
    <source>
        <dbReference type="Pfam" id="PF26130"/>
    </source>
</evidence>
<protein>
    <recommendedName>
        <fullName evidence="2">PB1-like domain-containing protein</fullName>
    </recommendedName>
</protein>
<accession>A0AAV2ER99</accession>
<keyword evidence="1" id="KW-0812">Transmembrane</keyword>
<dbReference type="Proteomes" id="UP001497516">
    <property type="component" value="Chromosome 5"/>
</dbReference>
<dbReference type="AlphaFoldDB" id="A0AAV2ER99"/>
<dbReference type="Pfam" id="PF26130">
    <property type="entry name" value="PB1-like"/>
    <property type="match status" value="1"/>
</dbReference>
<feature type="domain" description="PB1-like" evidence="2">
    <location>
        <begin position="40"/>
        <end position="116"/>
    </location>
</feature>
<keyword evidence="1" id="KW-0472">Membrane</keyword>
<evidence type="ECO:0000313" key="3">
    <source>
        <dbReference type="EMBL" id="CAL1388506.1"/>
    </source>
</evidence>
<gene>
    <name evidence="3" type="ORF">LTRI10_LOCUS29434</name>
</gene>
<dbReference type="InterPro" id="IPR058594">
    <property type="entry name" value="PB1-like_dom_pln"/>
</dbReference>
<evidence type="ECO:0000313" key="4">
    <source>
        <dbReference type="Proteomes" id="UP001497516"/>
    </source>
</evidence>
<feature type="transmembrane region" description="Helical" evidence="1">
    <location>
        <begin position="174"/>
        <end position="192"/>
    </location>
</feature>